<keyword evidence="4" id="KW-0859">Xylose metabolism</keyword>
<dbReference type="InterPro" id="IPR036812">
    <property type="entry name" value="NAD(P)_OxRdtase_dom_sf"/>
</dbReference>
<evidence type="ECO:0000256" key="11">
    <source>
        <dbReference type="PIRSR" id="PIRSR000097-2"/>
    </source>
</evidence>
<protein>
    <recommendedName>
        <fullName evidence="3">D-xylose reductase [NAD(P)H]</fullName>
        <ecNumber evidence="3">1.1.1.307</ecNumber>
    </recommendedName>
</protein>
<dbReference type="OrthoDB" id="416253at2759"/>
<keyword evidence="5" id="KW-0560">Oxidoreductase</keyword>
<dbReference type="PROSITE" id="PS00798">
    <property type="entry name" value="ALDOKETO_REDUCTASE_1"/>
    <property type="match status" value="1"/>
</dbReference>
<keyword evidence="6" id="KW-0520">NAD</keyword>
<feature type="site" description="Lowers pKa of active site Tyr" evidence="12">
    <location>
        <position position="80"/>
    </location>
</feature>
<evidence type="ECO:0000256" key="7">
    <source>
        <dbReference type="ARBA" id="ARBA00025065"/>
    </source>
</evidence>
<gene>
    <name evidence="14" type="ORF">BHQ10_007622</name>
</gene>
<evidence type="ECO:0000256" key="1">
    <source>
        <dbReference type="ARBA" id="ARBA00004722"/>
    </source>
</evidence>
<dbReference type="FunFam" id="3.20.20.100:FF:000007">
    <property type="entry name" value="NAD(P)H-dependent D-xylose reductase xyl1"/>
    <property type="match status" value="1"/>
</dbReference>
<dbReference type="InterPro" id="IPR020471">
    <property type="entry name" value="AKR"/>
</dbReference>
<keyword evidence="4" id="KW-0119">Carbohydrate metabolism</keyword>
<evidence type="ECO:0000256" key="6">
    <source>
        <dbReference type="ARBA" id="ARBA00023027"/>
    </source>
</evidence>
<comment type="similarity">
    <text evidence="2">Belongs to the aldo/keto reductase family.</text>
</comment>
<dbReference type="InterPro" id="IPR018170">
    <property type="entry name" value="Aldo/ket_reductase_CS"/>
</dbReference>
<evidence type="ECO:0000259" key="13">
    <source>
        <dbReference type="Pfam" id="PF00248"/>
    </source>
</evidence>
<keyword evidence="15" id="KW-1185">Reference proteome</keyword>
<comment type="function">
    <text evidence="7">Catalyzes the initial reaction in the xylose utilization pathway by reducing D-xylose into xylitol. Xylose is a major component of hemicelluloses such as xylan. Most fungi utilize D-xylose via three enzymatic reactions, xylose reductase (XR), xylitol dehydrogenase (XDH), and xylulokinase, to form xylulose 5-phosphate, which enters pentose phosphate pathway.</text>
</comment>
<evidence type="ECO:0000256" key="12">
    <source>
        <dbReference type="PIRSR" id="PIRSR000097-3"/>
    </source>
</evidence>
<dbReference type="GeneID" id="63796837"/>
<dbReference type="EMBL" id="MIKG01000016">
    <property type="protein sequence ID" value="RAO71610.1"/>
    <property type="molecule type" value="Genomic_DNA"/>
</dbReference>
<dbReference type="Gene3D" id="3.20.20.100">
    <property type="entry name" value="NADP-dependent oxidoreductase domain"/>
    <property type="match status" value="1"/>
</dbReference>
<dbReference type="STRING" id="1196081.A0A364L709"/>
<dbReference type="EC" id="1.1.1.307" evidence="3"/>
<name>A0A364L709_TALAM</name>
<dbReference type="AlphaFoldDB" id="A0A364L709"/>
<comment type="catalytic activity">
    <reaction evidence="8">
        <text>xylitol + NADP(+) = D-xylose + NADPH + H(+)</text>
        <dbReference type="Rhea" id="RHEA:27445"/>
        <dbReference type="ChEBI" id="CHEBI:15378"/>
        <dbReference type="ChEBI" id="CHEBI:17151"/>
        <dbReference type="ChEBI" id="CHEBI:53455"/>
        <dbReference type="ChEBI" id="CHEBI:57783"/>
        <dbReference type="ChEBI" id="CHEBI:58349"/>
        <dbReference type="EC" id="1.1.1.307"/>
    </reaction>
</comment>
<comment type="pathway">
    <text evidence="1">Carbohydrate metabolism; D-xylose degradation.</text>
</comment>
<evidence type="ECO:0000256" key="4">
    <source>
        <dbReference type="ARBA" id="ARBA00022629"/>
    </source>
</evidence>
<dbReference type="InterPro" id="IPR023210">
    <property type="entry name" value="NADP_OxRdtase_dom"/>
</dbReference>
<evidence type="ECO:0000313" key="14">
    <source>
        <dbReference type="EMBL" id="RAO71610.1"/>
    </source>
</evidence>
<dbReference type="Pfam" id="PF00248">
    <property type="entry name" value="Aldo_ket_red"/>
    <property type="match status" value="1"/>
</dbReference>
<dbReference type="PRINTS" id="PR00069">
    <property type="entry name" value="ALDKETRDTASE"/>
</dbReference>
<dbReference type="GO" id="GO:0016491">
    <property type="term" value="F:oxidoreductase activity"/>
    <property type="evidence" value="ECO:0007669"/>
    <property type="project" value="UniProtKB-KW"/>
</dbReference>
<reference evidence="14 15" key="1">
    <citation type="journal article" date="2017" name="Biotechnol. Biofuels">
        <title>Differential beta-glucosidase expression as a function of carbon source availability in Talaromyces amestolkiae: a genomic and proteomic approach.</title>
        <authorList>
            <person name="de Eugenio L.I."/>
            <person name="Mendez-Liter J.A."/>
            <person name="Nieto-Dominguez M."/>
            <person name="Alonso L."/>
            <person name="Gil-Munoz J."/>
            <person name="Barriuso J."/>
            <person name="Prieto A."/>
            <person name="Martinez M.J."/>
        </authorList>
    </citation>
    <scope>NUCLEOTIDE SEQUENCE [LARGE SCALE GENOMIC DNA]</scope>
    <source>
        <strain evidence="14 15">CIB</strain>
    </source>
</reference>
<dbReference type="GO" id="GO:0042732">
    <property type="term" value="P:D-xylose metabolic process"/>
    <property type="evidence" value="ECO:0007669"/>
    <property type="project" value="UniProtKB-KW"/>
</dbReference>
<evidence type="ECO:0000313" key="15">
    <source>
        <dbReference type="Proteomes" id="UP000249363"/>
    </source>
</evidence>
<dbReference type="PIRSF" id="PIRSF000097">
    <property type="entry name" value="AKR"/>
    <property type="match status" value="1"/>
</dbReference>
<proteinExistence type="inferred from homology"/>
<dbReference type="RefSeq" id="XP_040736125.1">
    <property type="nucleotide sequence ID" value="XM_040880338.1"/>
</dbReference>
<comment type="catalytic activity">
    <reaction evidence="9">
        <text>xylitol + NAD(+) = D-xylose + NADH + H(+)</text>
        <dbReference type="Rhea" id="RHEA:27441"/>
        <dbReference type="ChEBI" id="CHEBI:15378"/>
        <dbReference type="ChEBI" id="CHEBI:17151"/>
        <dbReference type="ChEBI" id="CHEBI:53455"/>
        <dbReference type="ChEBI" id="CHEBI:57540"/>
        <dbReference type="ChEBI" id="CHEBI:57945"/>
        <dbReference type="EC" id="1.1.1.307"/>
    </reaction>
</comment>
<sequence length="337" mass="37347">MSLGKTATLNTGATIPLRGYGTWQAEPGQVGEGVYLALKAGYRHLDLAKIYQNQKEVGEGIRRAFQEFGIKREDVFITSKLWNSQFHPDVVEAALDDTLQELGLEYLDLYLIHWPVAFKSNKQINNLFPLQAGNEKLVEIDDDISILDTWTAVTKLPKTKARAVGVSNYSIDHIEAIIKATGVTPSVLQIERHPYLPNPPLIEYAKSKGIHITAYSGFGNNSIGWPLIITRPEVKSVAERASKRTGTTVTPAQVLLAWAQVGGHSVIPKSVTASRIVENFTDVELSADEIAEIDALGKENKRFNVPGVINDPLWPVNIFNTEEELAHKDYHQIIVSK</sequence>
<evidence type="ECO:0000256" key="8">
    <source>
        <dbReference type="ARBA" id="ARBA00047534"/>
    </source>
</evidence>
<evidence type="ECO:0000256" key="9">
    <source>
        <dbReference type="ARBA" id="ARBA00049485"/>
    </source>
</evidence>
<organism evidence="14 15">
    <name type="scientific">Talaromyces amestolkiae</name>
    <dbReference type="NCBI Taxonomy" id="1196081"/>
    <lineage>
        <taxon>Eukaryota</taxon>
        <taxon>Fungi</taxon>
        <taxon>Dikarya</taxon>
        <taxon>Ascomycota</taxon>
        <taxon>Pezizomycotina</taxon>
        <taxon>Eurotiomycetes</taxon>
        <taxon>Eurotiomycetidae</taxon>
        <taxon>Eurotiales</taxon>
        <taxon>Trichocomaceae</taxon>
        <taxon>Talaromyces</taxon>
        <taxon>Talaromyces sect. Talaromyces</taxon>
    </lineage>
</organism>
<comment type="caution">
    <text evidence="14">The sequence shown here is derived from an EMBL/GenBank/DDBJ whole genome shotgun (WGS) entry which is preliminary data.</text>
</comment>
<dbReference type="SUPFAM" id="SSF51430">
    <property type="entry name" value="NAD(P)-linked oxidoreductase"/>
    <property type="match status" value="1"/>
</dbReference>
<evidence type="ECO:0000256" key="5">
    <source>
        <dbReference type="ARBA" id="ARBA00023002"/>
    </source>
</evidence>
<feature type="binding site" evidence="11">
    <location>
        <position position="113"/>
    </location>
    <ligand>
        <name>substrate</name>
    </ligand>
</feature>
<feature type="domain" description="NADP-dependent oxidoreductase" evidence="13">
    <location>
        <begin position="20"/>
        <end position="296"/>
    </location>
</feature>
<dbReference type="Proteomes" id="UP000249363">
    <property type="component" value="Unassembled WGS sequence"/>
</dbReference>
<evidence type="ECO:0000256" key="2">
    <source>
        <dbReference type="ARBA" id="ARBA00007905"/>
    </source>
</evidence>
<evidence type="ECO:0000256" key="10">
    <source>
        <dbReference type="PIRSR" id="PIRSR000097-1"/>
    </source>
</evidence>
<accession>A0A364L709</accession>
<evidence type="ECO:0000256" key="3">
    <source>
        <dbReference type="ARBA" id="ARBA00012845"/>
    </source>
</evidence>
<dbReference type="PANTHER" id="PTHR11732">
    <property type="entry name" value="ALDO/KETO REDUCTASE"/>
    <property type="match status" value="1"/>
</dbReference>
<feature type="active site" description="Proton donor" evidence="10">
    <location>
        <position position="51"/>
    </location>
</feature>